<reference evidence="3" key="1">
    <citation type="journal article" date="2021" name="Nat. Commun.">
        <title>Genetic determinants of endophytism in the Arabidopsis root mycobiome.</title>
        <authorList>
            <person name="Mesny F."/>
            <person name="Miyauchi S."/>
            <person name="Thiergart T."/>
            <person name="Pickel B."/>
            <person name="Atanasova L."/>
            <person name="Karlsson M."/>
            <person name="Huettel B."/>
            <person name="Barry K.W."/>
            <person name="Haridas S."/>
            <person name="Chen C."/>
            <person name="Bauer D."/>
            <person name="Andreopoulos W."/>
            <person name="Pangilinan J."/>
            <person name="LaButti K."/>
            <person name="Riley R."/>
            <person name="Lipzen A."/>
            <person name="Clum A."/>
            <person name="Drula E."/>
            <person name="Henrissat B."/>
            <person name="Kohler A."/>
            <person name="Grigoriev I.V."/>
            <person name="Martin F.M."/>
            <person name="Hacquard S."/>
        </authorList>
    </citation>
    <scope>NUCLEOTIDE SEQUENCE</scope>
    <source>
        <strain evidence="3">MPI-CAGE-CH-0243</strain>
    </source>
</reference>
<dbReference type="Pfam" id="PF13517">
    <property type="entry name" value="FG-GAP_3"/>
    <property type="match status" value="1"/>
</dbReference>
<dbReference type="InterPro" id="IPR013517">
    <property type="entry name" value="FG-GAP"/>
</dbReference>
<organism evidence="3 4">
    <name type="scientific">Dendryphion nanum</name>
    <dbReference type="NCBI Taxonomy" id="256645"/>
    <lineage>
        <taxon>Eukaryota</taxon>
        <taxon>Fungi</taxon>
        <taxon>Dikarya</taxon>
        <taxon>Ascomycota</taxon>
        <taxon>Pezizomycotina</taxon>
        <taxon>Dothideomycetes</taxon>
        <taxon>Pleosporomycetidae</taxon>
        <taxon>Pleosporales</taxon>
        <taxon>Torulaceae</taxon>
        <taxon>Dendryphion</taxon>
    </lineage>
</organism>
<evidence type="ECO:0000259" key="2">
    <source>
        <dbReference type="Pfam" id="PF06985"/>
    </source>
</evidence>
<dbReference type="OrthoDB" id="674604at2759"/>
<dbReference type="InterPro" id="IPR010730">
    <property type="entry name" value="HET"/>
</dbReference>
<protein>
    <recommendedName>
        <fullName evidence="2">Heterokaryon incompatibility domain-containing protein</fullName>
    </recommendedName>
</protein>
<dbReference type="EMBL" id="JAGMWT010000008">
    <property type="protein sequence ID" value="KAH7123722.1"/>
    <property type="molecule type" value="Genomic_DNA"/>
</dbReference>
<evidence type="ECO:0000256" key="1">
    <source>
        <dbReference type="ARBA" id="ARBA00022729"/>
    </source>
</evidence>
<accession>A0A9P9IKJ5</accession>
<comment type="caution">
    <text evidence="3">The sequence shown here is derived from an EMBL/GenBank/DDBJ whole genome shotgun (WGS) entry which is preliminary data.</text>
</comment>
<dbReference type="AlphaFoldDB" id="A0A9P9IKJ5"/>
<gene>
    <name evidence="3" type="ORF">B0J11DRAFT_319755</name>
</gene>
<keyword evidence="4" id="KW-1185">Reference proteome</keyword>
<dbReference type="PANTHER" id="PTHR10622:SF13">
    <property type="entry name" value="NACHT DOMAIN-CONTAINING PROTEIN"/>
    <property type="match status" value="1"/>
</dbReference>
<evidence type="ECO:0000313" key="3">
    <source>
        <dbReference type="EMBL" id="KAH7123722.1"/>
    </source>
</evidence>
<sequence>MRLLRLQEDGGFSLVEYFGKNTPAYAILSHTWGVDEEEVTLRDIVDRTGQFKAGYSKICFCGKQAAKDGLQFFWVDTCCIDKSSSAELSEAINSMFYWYQNAAKCYVYLSDVSIGVDIENDLSSPRTWIFAFQQSRWFNRGWTLQELLAPASVDFFSMEGEQLQDKFSLIQEIHDITGIPTQALQGSHLSQFSVEERMSWAKTRETKREEDAAYSLLGIFDIHMPLIYGEGRRKAFIRLQREIALTDASSSFSGSDFVLQTGTALHETDDTFKFLMSDMNKHGQPDLVAVKKSGTSSNSTEVHILSGASEFKKFTTQTGTGLHETSSAQFDFALTDWNGDSTLDLVVIKKNGTDTKSTEICILSGASNFQNFILQTGTALHETDDTFAFAMGKWSAGSKPDLFAIKKSKTDTKSTELQVLSGASGFQKIVLQTGTGLHETDATFDFAVTDWNADGRPDLVVVKKSNGGGSTEVHVLSGASSYQNFILHSETALHETDNTFEFAVADWTRDGRPDLVVIKKRNTGSNSTEVHIMA</sequence>
<feature type="domain" description="Heterokaryon incompatibility" evidence="2">
    <location>
        <begin position="25"/>
        <end position="111"/>
    </location>
</feature>
<dbReference type="InterPro" id="IPR028994">
    <property type="entry name" value="Integrin_alpha_N"/>
</dbReference>
<dbReference type="PANTHER" id="PTHR10622">
    <property type="entry name" value="HET DOMAIN-CONTAINING PROTEIN"/>
    <property type="match status" value="1"/>
</dbReference>
<proteinExistence type="predicted"/>
<name>A0A9P9IKJ5_9PLEO</name>
<dbReference type="Gene3D" id="2.130.10.130">
    <property type="entry name" value="Integrin alpha, N-terminal"/>
    <property type="match status" value="2"/>
</dbReference>
<evidence type="ECO:0000313" key="4">
    <source>
        <dbReference type="Proteomes" id="UP000700596"/>
    </source>
</evidence>
<keyword evidence="1" id="KW-0732">Signal</keyword>
<dbReference type="Proteomes" id="UP000700596">
    <property type="component" value="Unassembled WGS sequence"/>
</dbReference>
<dbReference type="SUPFAM" id="SSF69318">
    <property type="entry name" value="Integrin alpha N-terminal domain"/>
    <property type="match status" value="1"/>
</dbReference>
<dbReference type="Pfam" id="PF06985">
    <property type="entry name" value="HET"/>
    <property type="match status" value="1"/>
</dbReference>